<feature type="transmembrane region" description="Helical" evidence="1">
    <location>
        <begin position="6"/>
        <end position="35"/>
    </location>
</feature>
<accession>A0A6A6AN26</accession>
<dbReference type="GeneID" id="54407895"/>
<proteinExistence type="predicted"/>
<organism evidence="2 3">
    <name type="scientific">Dothidotthia symphoricarpi CBS 119687</name>
    <dbReference type="NCBI Taxonomy" id="1392245"/>
    <lineage>
        <taxon>Eukaryota</taxon>
        <taxon>Fungi</taxon>
        <taxon>Dikarya</taxon>
        <taxon>Ascomycota</taxon>
        <taxon>Pezizomycotina</taxon>
        <taxon>Dothideomycetes</taxon>
        <taxon>Pleosporomycetidae</taxon>
        <taxon>Pleosporales</taxon>
        <taxon>Dothidotthiaceae</taxon>
        <taxon>Dothidotthia</taxon>
    </lineage>
</organism>
<dbReference type="AlphaFoldDB" id="A0A6A6AN26"/>
<reference evidence="2" key="1">
    <citation type="journal article" date="2020" name="Stud. Mycol.">
        <title>101 Dothideomycetes genomes: a test case for predicting lifestyles and emergence of pathogens.</title>
        <authorList>
            <person name="Haridas S."/>
            <person name="Albert R."/>
            <person name="Binder M."/>
            <person name="Bloem J."/>
            <person name="Labutti K."/>
            <person name="Salamov A."/>
            <person name="Andreopoulos B."/>
            <person name="Baker S."/>
            <person name="Barry K."/>
            <person name="Bills G."/>
            <person name="Bluhm B."/>
            <person name="Cannon C."/>
            <person name="Castanera R."/>
            <person name="Culley D."/>
            <person name="Daum C."/>
            <person name="Ezra D."/>
            <person name="Gonzalez J."/>
            <person name="Henrissat B."/>
            <person name="Kuo A."/>
            <person name="Liang C."/>
            <person name="Lipzen A."/>
            <person name="Lutzoni F."/>
            <person name="Magnuson J."/>
            <person name="Mondo S."/>
            <person name="Nolan M."/>
            <person name="Ohm R."/>
            <person name="Pangilinan J."/>
            <person name="Park H.-J."/>
            <person name="Ramirez L."/>
            <person name="Alfaro M."/>
            <person name="Sun H."/>
            <person name="Tritt A."/>
            <person name="Yoshinaga Y."/>
            <person name="Zwiers L.-H."/>
            <person name="Turgeon B."/>
            <person name="Goodwin S."/>
            <person name="Spatafora J."/>
            <person name="Crous P."/>
            <person name="Grigoriev I."/>
        </authorList>
    </citation>
    <scope>NUCLEOTIDE SEQUENCE</scope>
    <source>
        <strain evidence="2">CBS 119687</strain>
    </source>
</reference>
<sequence length="100" mass="11715">MATSLHYVLATVGLVLLLLSVTAIMFWLLGIDQVIKDLMRNKKRRTRSTRAEEIELEQYTDVQKRAKERRRKEAAKRWEESRARREGGYFAGMGKAYHES</sequence>
<keyword evidence="1" id="KW-0812">Transmembrane</keyword>
<keyword evidence="3" id="KW-1185">Reference proteome</keyword>
<protein>
    <submittedName>
        <fullName evidence="2">Uncharacterized protein</fullName>
    </submittedName>
</protein>
<dbReference type="RefSeq" id="XP_033526935.1">
    <property type="nucleotide sequence ID" value="XM_033667463.1"/>
</dbReference>
<name>A0A6A6AN26_9PLEO</name>
<gene>
    <name evidence="2" type="ORF">P153DRAFT_363858</name>
</gene>
<keyword evidence="1" id="KW-0472">Membrane</keyword>
<evidence type="ECO:0000256" key="1">
    <source>
        <dbReference type="SAM" id="Phobius"/>
    </source>
</evidence>
<evidence type="ECO:0000313" key="3">
    <source>
        <dbReference type="Proteomes" id="UP000799771"/>
    </source>
</evidence>
<dbReference type="Proteomes" id="UP000799771">
    <property type="component" value="Unassembled WGS sequence"/>
</dbReference>
<evidence type="ECO:0000313" key="2">
    <source>
        <dbReference type="EMBL" id="KAF2132548.1"/>
    </source>
</evidence>
<keyword evidence="1" id="KW-1133">Transmembrane helix</keyword>
<dbReference type="EMBL" id="ML977500">
    <property type="protein sequence ID" value="KAF2132548.1"/>
    <property type="molecule type" value="Genomic_DNA"/>
</dbReference>